<dbReference type="AlphaFoldDB" id="A0A9D4HGS0"/>
<reference evidence="2" key="2">
    <citation type="submission" date="2020-11" db="EMBL/GenBank/DDBJ databases">
        <authorList>
            <person name="McCartney M.A."/>
            <person name="Auch B."/>
            <person name="Kono T."/>
            <person name="Mallez S."/>
            <person name="Becker A."/>
            <person name="Gohl D.M."/>
            <person name="Silverstein K.A.T."/>
            <person name="Koren S."/>
            <person name="Bechman K.B."/>
            <person name="Herman A."/>
            <person name="Abrahante J.E."/>
            <person name="Garbe J."/>
        </authorList>
    </citation>
    <scope>NUCLEOTIDE SEQUENCE</scope>
    <source>
        <strain evidence="2">Duluth1</strain>
        <tissue evidence="2">Whole animal</tissue>
    </source>
</reference>
<dbReference type="EMBL" id="JAIWYP010000013">
    <property type="protein sequence ID" value="KAH3716823.1"/>
    <property type="molecule type" value="Genomic_DNA"/>
</dbReference>
<comment type="caution">
    <text evidence="2">The sequence shown here is derived from an EMBL/GenBank/DDBJ whole genome shotgun (WGS) entry which is preliminary data.</text>
</comment>
<dbReference type="Proteomes" id="UP000828390">
    <property type="component" value="Unassembled WGS sequence"/>
</dbReference>
<protein>
    <submittedName>
        <fullName evidence="2">Uncharacterized protein</fullName>
    </submittedName>
</protein>
<reference evidence="2" key="1">
    <citation type="journal article" date="2019" name="bioRxiv">
        <title>The Genome of the Zebra Mussel, Dreissena polymorpha: A Resource for Invasive Species Research.</title>
        <authorList>
            <person name="McCartney M.A."/>
            <person name="Auch B."/>
            <person name="Kono T."/>
            <person name="Mallez S."/>
            <person name="Zhang Y."/>
            <person name="Obille A."/>
            <person name="Becker A."/>
            <person name="Abrahante J.E."/>
            <person name="Garbe J."/>
            <person name="Badalamenti J.P."/>
            <person name="Herman A."/>
            <person name="Mangelson H."/>
            <person name="Liachko I."/>
            <person name="Sullivan S."/>
            <person name="Sone E.D."/>
            <person name="Koren S."/>
            <person name="Silverstein K.A.T."/>
            <person name="Beckman K.B."/>
            <person name="Gohl D.M."/>
        </authorList>
    </citation>
    <scope>NUCLEOTIDE SEQUENCE</scope>
    <source>
        <strain evidence="2">Duluth1</strain>
        <tissue evidence="2">Whole animal</tissue>
    </source>
</reference>
<dbReference type="OrthoDB" id="6162499at2759"/>
<accession>A0A9D4HGS0</accession>
<proteinExistence type="predicted"/>
<evidence type="ECO:0000256" key="1">
    <source>
        <dbReference type="SAM" id="MobiDB-lite"/>
    </source>
</evidence>
<feature type="region of interest" description="Disordered" evidence="1">
    <location>
        <begin position="204"/>
        <end position="226"/>
    </location>
</feature>
<feature type="compositionally biased region" description="Low complexity" evidence="1">
    <location>
        <begin position="208"/>
        <end position="219"/>
    </location>
</feature>
<feature type="compositionally biased region" description="Polar residues" evidence="1">
    <location>
        <begin position="711"/>
        <end position="723"/>
    </location>
</feature>
<feature type="region of interest" description="Disordered" evidence="1">
    <location>
        <begin position="711"/>
        <end position="784"/>
    </location>
</feature>
<name>A0A9D4HGS0_DREPO</name>
<feature type="compositionally biased region" description="Basic and acidic residues" evidence="1">
    <location>
        <begin position="757"/>
        <end position="766"/>
    </location>
</feature>
<organism evidence="2 3">
    <name type="scientific">Dreissena polymorpha</name>
    <name type="common">Zebra mussel</name>
    <name type="synonym">Mytilus polymorpha</name>
    <dbReference type="NCBI Taxonomy" id="45954"/>
    <lineage>
        <taxon>Eukaryota</taxon>
        <taxon>Metazoa</taxon>
        <taxon>Spiralia</taxon>
        <taxon>Lophotrochozoa</taxon>
        <taxon>Mollusca</taxon>
        <taxon>Bivalvia</taxon>
        <taxon>Autobranchia</taxon>
        <taxon>Heteroconchia</taxon>
        <taxon>Euheterodonta</taxon>
        <taxon>Imparidentia</taxon>
        <taxon>Neoheterodontei</taxon>
        <taxon>Myida</taxon>
        <taxon>Dreissenoidea</taxon>
        <taxon>Dreissenidae</taxon>
        <taxon>Dreissena</taxon>
    </lineage>
</organism>
<evidence type="ECO:0000313" key="3">
    <source>
        <dbReference type="Proteomes" id="UP000828390"/>
    </source>
</evidence>
<sequence length="1172" mass="132435">MPFLPRRFSPIYEDSQISGHRWKGEGNIDFEVISSEINNSSIGKNPTESDSYYDFSGHTSGFRYEVISRRADMHTSGRRPETVEVLKQKYMNNEIHDLPRVNHGSMSRSSSILDSRKQLSKVKSSLNTGRRRYFQFKKTDNNPVFSGKSVEELLYGEFADEIDPELATLFEMYVNECDASSRRRARDLRGRLSDFVVCVPTADPGEDSSSTVSSLNSESGVEETNFCPENPSEILLKLKFDTGNSDPALSSVRQEAAVEGPRTTRRDVSAAAVMGAMNIRSLISRTQNVTHRHLTDWELQLSKEKDEDIDPCDIHNQDENGNINYTHKTRSTALPTIHTSKWRLPDPRDTMCTMRMKANTHLAVKEHHAQLSRVKDVYSLHVGKAHEPETLVGRMKEAEKTTNAEDSVLCTGIQDGQTEPFDKGDTAETDGNTLEAEVPFTRHRVANVRPKPKAEVRPRLRENNVIKDLNQLESRLSDEEEFNNFRLAKRKLKHKLMTTLVFEESILPQSTERQEEDEHHFTGRFWRECCRGATNKPRRHKQHRCTRVKSDAITQDDLDGWSTKNKHLEYPDFVSSSEVLHPVPNTSLEECYQMLWSPTASNHALWSPAVSKAENLRSTLDLQDETREDVSKHVNLRAGTMPPADLVKLRLTKSNASFRAKRAPKHDSLFDRPFSNNPLSHCASYNIEQTLRSNVMVTANINLSEKLSQQLKNLSQDTTPNRKQTARLPAGCPQQRQNPPQPNDDNNSESPLPGKFPDIDRSRDRVASVTSVKSKQGDTCLPSISSLSASKSAVRLVDQPSIDKDRTSLPPIRITTLTGKVENSQSPNVRQKETGYLEMGGNAVRSEVCTSPFMFDKGDPNKLKVLAKAIPAKHTVCTSCGCVSEAEPPKGRLRKSSKSMNVDKNTYNPINKKCCVASKQDQSQRIPFPTSNTSNRVKSPADRSSARLEAIAMPHERTKLECPIASETRIYKADFKRVKLQAVSSTQQTPAPVTPVSSPYLEYCKRKMLMDCSRKKLMTDVTLDAMSDTRLLPDHHRVYTQSKSFPVIPMKRSQTNVSCKWRRKGKKMDDKDGQEQRKPAVDGFRLPIITVKDVCEHRTSSCGPITSPTFYPDGRPNTRLDPDARTYTCDLSTHRMKNHNKRRSDKHRLLMTSEEDLDGLHGFTCPSVHGQC</sequence>
<evidence type="ECO:0000313" key="2">
    <source>
        <dbReference type="EMBL" id="KAH3716823.1"/>
    </source>
</evidence>
<keyword evidence="3" id="KW-1185">Reference proteome</keyword>
<gene>
    <name evidence="2" type="ORF">DPMN_059552</name>
</gene>